<dbReference type="PANTHER" id="PTHR12015">
    <property type="entry name" value="SMALL INDUCIBLE CYTOKINE A"/>
    <property type="match status" value="1"/>
</dbReference>
<dbReference type="InterPro" id="IPR001811">
    <property type="entry name" value="Chemokine_IL8-like_dom"/>
</dbReference>
<organism evidence="4 5">
    <name type="scientific">Seriola dumerili</name>
    <name type="common">Greater amberjack</name>
    <name type="synonym">Caranx dumerili</name>
    <dbReference type="NCBI Taxonomy" id="41447"/>
    <lineage>
        <taxon>Eukaryota</taxon>
        <taxon>Metazoa</taxon>
        <taxon>Chordata</taxon>
        <taxon>Craniata</taxon>
        <taxon>Vertebrata</taxon>
        <taxon>Euteleostomi</taxon>
        <taxon>Actinopterygii</taxon>
        <taxon>Neopterygii</taxon>
        <taxon>Teleostei</taxon>
        <taxon>Neoteleostei</taxon>
        <taxon>Acanthomorphata</taxon>
        <taxon>Carangaria</taxon>
        <taxon>Carangiformes</taxon>
        <taxon>Carangidae</taxon>
        <taxon>Seriola</taxon>
    </lineage>
</organism>
<dbReference type="PANTHER" id="PTHR12015:SF108">
    <property type="entry name" value="C-C MOTIF CHEMOKINE 20"/>
    <property type="match status" value="1"/>
</dbReference>
<dbReference type="GO" id="GO:0005615">
    <property type="term" value="C:extracellular space"/>
    <property type="evidence" value="ECO:0007669"/>
    <property type="project" value="UniProtKB-KW"/>
</dbReference>
<name>A0A3B4UNQ8_SERDU</name>
<dbReference type="Gene3D" id="2.40.50.40">
    <property type="match status" value="1"/>
</dbReference>
<keyword evidence="5" id="KW-1185">Reference proteome</keyword>
<evidence type="ECO:0000259" key="3">
    <source>
        <dbReference type="SMART" id="SM00199"/>
    </source>
</evidence>
<feature type="chain" id="PRO_5017243429" evidence="2">
    <location>
        <begin position="25"/>
        <end position="114"/>
    </location>
</feature>
<sequence length="114" mass="12980">MITVTTALFCIILGLLISAPATCSQNSKICCTRYRRSPVPIQRIKGYREQPVTENCRIEAIIFYMPDKIEVCATQEDAWVRRALALLSFSLDVDLKMRTSFANLNLLLLLQHCE</sequence>
<protein>
    <submittedName>
        <fullName evidence="4">C-C motif chemokine 20-like</fullName>
    </submittedName>
</protein>
<reference evidence="4" key="1">
    <citation type="submission" date="2025-08" db="UniProtKB">
        <authorList>
            <consortium name="Ensembl"/>
        </authorList>
    </citation>
    <scope>IDENTIFICATION</scope>
</reference>
<proteinExistence type="predicted"/>
<dbReference type="OMA" id="ECARTAC"/>
<reference evidence="4" key="2">
    <citation type="submission" date="2025-09" db="UniProtKB">
        <authorList>
            <consortium name="Ensembl"/>
        </authorList>
    </citation>
    <scope>IDENTIFICATION</scope>
</reference>
<keyword evidence="2" id="KW-0732">Signal</keyword>
<dbReference type="SUPFAM" id="SSF54117">
    <property type="entry name" value="Interleukin 8-like chemokines"/>
    <property type="match status" value="1"/>
</dbReference>
<evidence type="ECO:0000313" key="4">
    <source>
        <dbReference type="Ensembl" id="ENSSDUP00000020301.1"/>
    </source>
</evidence>
<dbReference type="AlphaFoldDB" id="A0A3B4UNQ8"/>
<evidence type="ECO:0000256" key="2">
    <source>
        <dbReference type="SAM" id="SignalP"/>
    </source>
</evidence>
<feature type="signal peptide" evidence="2">
    <location>
        <begin position="1"/>
        <end position="24"/>
    </location>
</feature>
<feature type="domain" description="Chemokine interleukin-8-like" evidence="3">
    <location>
        <begin position="27"/>
        <end position="87"/>
    </location>
</feature>
<dbReference type="GO" id="GO:0006955">
    <property type="term" value="P:immune response"/>
    <property type="evidence" value="ECO:0007669"/>
    <property type="project" value="InterPro"/>
</dbReference>
<dbReference type="SMART" id="SM00199">
    <property type="entry name" value="SCY"/>
    <property type="match status" value="1"/>
</dbReference>
<dbReference type="GO" id="GO:0008009">
    <property type="term" value="F:chemokine activity"/>
    <property type="evidence" value="ECO:0007669"/>
    <property type="project" value="InterPro"/>
</dbReference>
<dbReference type="GeneTree" id="ENSGT00940000174809"/>
<accession>A0A3B4UNQ8</accession>
<dbReference type="Proteomes" id="UP000261420">
    <property type="component" value="Unplaced"/>
</dbReference>
<dbReference type="Ensembl" id="ENSSDUT00000020663.1">
    <property type="protein sequence ID" value="ENSSDUP00000020301.1"/>
    <property type="gene ID" value="ENSSDUG00000014732.1"/>
</dbReference>
<dbReference type="InterPro" id="IPR036048">
    <property type="entry name" value="Interleukin_8-like_sf"/>
</dbReference>
<dbReference type="Pfam" id="PF00048">
    <property type="entry name" value="IL8"/>
    <property type="match status" value="1"/>
</dbReference>
<evidence type="ECO:0000313" key="5">
    <source>
        <dbReference type="Proteomes" id="UP000261420"/>
    </source>
</evidence>
<dbReference type="InterPro" id="IPR039809">
    <property type="entry name" value="Chemokine_b/g/d"/>
</dbReference>
<keyword evidence="1" id="KW-0202">Cytokine</keyword>
<evidence type="ECO:0000256" key="1">
    <source>
        <dbReference type="ARBA" id="ARBA00022514"/>
    </source>
</evidence>